<accession>D8IQZ6</accession>
<dbReference type="KEGG" id="hse:Hsero_1744"/>
<proteinExistence type="predicted"/>
<dbReference type="GeneID" id="29391055"/>
<dbReference type="STRING" id="757424.Hsero_1744"/>
<dbReference type="PROSITE" id="PS50887">
    <property type="entry name" value="GGDEF"/>
    <property type="match status" value="1"/>
</dbReference>
<reference evidence="2 3" key="1">
    <citation type="submission" date="2010-04" db="EMBL/GenBank/DDBJ databases">
        <title>The genome of Herbaspirillum seropedicae SmR1, an endophytic, nitrogen-fixing, plant-growth promoting beta-Proteobacteria.</title>
        <authorList>
            <person name="Pedrosa F.O."/>
            <person name="Monteiro R.A."/>
            <person name="Wassem R."/>
            <person name="Cruz L.M."/>
            <person name="Ayub R.A."/>
            <person name="Colauto N.B."/>
            <person name="Fernandez M.A."/>
            <person name="Fungaro M.H.P."/>
            <person name="Grisard E.C."/>
            <person name="Hungria M."/>
            <person name="Madeira H.M.F."/>
            <person name="Nodari R.O."/>
            <person name="Osaku C.A."/>
            <person name="Petzl-Erler M.L."/>
            <person name="Terenzi H."/>
            <person name="Vieira L.G.E."/>
            <person name="Almeida M.I.M."/>
            <person name="Alves L.R."/>
            <person name="Arantes O.M.N."/>
            <person name="Balsanelli E."/>
            <person name="Barcellos F.G."/>
            <person name="Baura V.A."/>
            <person name="Binde D.R."/>
            <person name="Campo R.J."/>
            <person name="Chubatsu L.S."/>
            <person name="Chueire L.M.O."/>
            <person name="Ciferri R.R."/>
            <person name="Correa L.C."/>
            <person name="da Conceicao Silva J.L."/>
            <person name="Dabul A.N.G."/>
            <person name="Dambros B.P."/>
            <person name="Faoro H."/>
            <person name="Favetti A."/>
            <person name="Friedermann G."/>
            <person name="Furlaneto M.C."/>
            <person name="Gasques L.S."/>
            <person name="Gimenes C.C.T."/>
            <person name="Gioppo N.M.R."/>
            <person name="Glienke-Blanco C."/>
            <person name="Godoy L.P."/>
            <person name="Guerra M.P."/>
            <person name="Karp S."/>
            <person name="Kava-Cordeiro V."/>
            <person name="Margarido V.P."/>
            <person name="Mathioni S.M."/>
            <person name="Menck-Soares M.A."/>
            <person name="Murace N.K."/>
            <person name="Nicolas M.F."/>
            <person name="Oliveira C.E.C."/>
            <person name="Pagnan N.A.B."/>
            <person name="Pamphile J.A."/>
            <person name="Patussi E.V."/>
            <person name="Pereira L.F.P."/>
            <person name="Pereira-Ferrari L."/>
            <person name="Pinto F.G.S."/>
            <person name="Precoma C."/>
            <person name="Prioli A.J."/>
            <person name="Prioli S.M.A.P."/>
            <person name="Raittz R.T."/>
            <person name="Ramos H.J.O."/>
            <person name="Ribeiro E.M.S.F."/>
            <person name="Rigo L.U."/>
            <person name="Rocha C.L.M.S.C."/>
            <person name="Rocha S.N."/>
            <person name="Santos K."/>
            <person name="Satori D."/>
            <person name="Silva A.G."/>
            <person name="Simao R.C.G."/>
            <person name="Soares M.A.M."/>
            <person name="Souza E.M."/>
            <person name="Steffens M.B.R."/>
            <person name="Steindel M."/>
            <person name="Tadra-Sfeir M.Z."/>
            <person name="Takahashi E.K."/>
            <person name="Torres R.A."/>
            <person name="Valle J.S."/>
            <person name="Vernal J.I."/>
            <person name="Vilas-Boas L.A."/>
            <person name="Watanabe M.A.E."/>
            <person name="Weiss V.A."/>
            <person name="Yates M.A."/>
            <person name="Souza E.M."/>
        </authorList>
    </citation>
    <scope>NUCLEOTIDE SEQUENCE [LARGE SCALE GENOMIC DNA]</scope>
    <source>
        <strain evidence="2 3">SmR1</strain>
    </source>
</reference>
<dbReference type="Gene3D" id="3.30.450.20">
    <property type="entry name" value="PAS domain"/>
    <property type="match status" value="2"/>
</dbReference>
<gene>
    <name evidence="2" type="ordered locus">Hsero_1744</name>
</gene>
<dbReference type="Proteomes" id="UP000000329">
    <property type="component" value="Chromosome"/>
</dbReference>
<dbReference type="SMART" id="SM00267">
    <property type="entry name" value="GGDEF"/>
    <property type="match status" value="1"/>
</dbReference>
<dbReference type="EMBL" id="CP002039">
    <property type="protein sequence ID" value="ADJ63257.1"/>
    <property type="molecule type" value="Genomic_DNA"/>
</dbReference>
<dbReference type="SUPFAM" id="SSF55073">
    <property type="entry name" value="Nucleotide cyclase"/>
    <property type="match status" value="1"/>
</dbReference>
<dbReference type="HOGENOM" id="CLU_043530_0_0_4"/>
<evidence type="ECO:0000313" key="2">
    <source>
        <dbReference type="EMBL" id="ADJ63257.1"/>
    </source>
</evidence>
<dbReference type="InterPro" id="IPR000160">
    <property type="entry name" value="GGDEF_dom"/>
</dbReference>
<dbReference type="CDD" id="cd01949">
    <property type="entry name" value="GGDEF"/>
    <property type="match status" value="1"/>
</dbReference>
<organism evidence="2 3">
    <name type="scientific">Herbaspirillum seropedicae (strain SmR1)</name>
    <dbReference type="NCBI Taxonomy" id="757424"/>
    <lineage>
        <taxon>Bacteria</taxon>
        <taxon>Pseudomonadati</taxon>
        <taxon>Pseudomonadota</taxon>
        <taxon>Betaproteobacteria</taxon>
        <taxon>Burkholderiales</taxon>
        <taxon>Oxalobacteraceae</taxon>
        <taxon>Herbaspirillum</taxon>
    </lineage>
</organism>
<evidence type="ECO:0000313" key="3">
    <source>
        <dbReference type="Proteomes" id="UP000000329"/>
    </source>
</evidence>
<dbReference type="SUPFAM" id="SSF55785">
    <property type="entry name" value="PYP-like sensor domain (PAS domain)"/>
    <property type="match status" value="2"/>
</dbReference>
<dbReference type="OrthoDB" id="9812260at2"/>
<dbReference type="InterPro" id="IPR043128">
    <property type="entry name" value="Rev_trsase/Diguanyl_cyclase"/>
</dbReference>
<dbReference type="AlphaFoldDB" id="D8IQZ6"/>
<dbReference type="InterPro" id="IPR029787">
    <property type="entry name" value="Nucleotide_cyclase"/>
</dbReference>
<protein>
    <submittedName>
        <fullName evidence="2">GGDEF family protein</fullName>
    </submittedName>
</protein>
<evidence type="ECO:0000259" key="1">
    <source>
        <dbReference type="PROSITE" id="PS50887"/>
    </source>
</evidence>
<dbReference type="PANTHER" id="PTHR44757">
    <property type="entry name" value="DIGUANYLATE CYCLASE DGCP"/>
    <property type="match status" value="1"/>
</dbReference>
<dbReference type="eggNOG" id="COG2199">
    <property type="taxonomic scope" value="Bacteria"/>
</dbReference>
<dbReference type="Gene3D" id="3.30.70.270">
    <property type="match status" value="1"/>
</dbReference>
<dbReference type="Pfam" id="PF00990">
    <property type="entry name" value="GGDEF"/>
    <property type="match status" value="1"/>
</dbReference>
<feature type="domain" description="GGDEF" evidence="1">
    <location>
        <begin position="367"/>
        <end position="493"/>
    </location>
</feature>
<dbReference type="InterPro" id="IPR035965">
    <property type="entry name" value="PAS-like_dom_sf"/>
</dbReference>
<dbReference type="PANTHER" id="PTHR44757:SF2">
    <property type="entry name" value="BIOFILM ARCHITECTURE MAINTENANCE PROTEIN MBAA"/>
    <property type="match status" value="1"/>
</dbReference>
<name>D8IQZ6_HERSS</name>
<dbReference type="InterPro" id="IPR052155">
    <property type="entry name" value="Biofilm_reg_signaling"/>
</dbReference>
<dbReference type="RefSeq" id="WP_013233755.1">
    <property type="nucleotide sequence ID" value="NC_014323.1"/>
</dbReference>
<keyword evidence="3" id="KW-1185">Reference proteome</keyword>
<dbReference type="NCBIfam" id="TIGR00254">
    <property type="entry name" value="GGDEF"/>
    <property type="match status" value="1"/>
</dbReference>
<dbReference type="eggNOG" id="COG2202">
    <property type="taxonomic scope" value="Bacteria"/>
</dbReference>
<sequence length="502" mass="57681">MQNDHPLASAGPASFSGKHALSEQETFDLTPVSLWKEDYSGLKRLFDQWRAAGVTDLRSYLRQDHARAHACAMQIRVVDVNRRTLEWYEARDLEHLVANLDKVFRDDMLETFIDEMAQLWEGRSHFSSYTVNYTLGGKRLDIQLSGRIMPGSEESWEYVLLAIENVTERETARKKLSRSENYARGLFEYSPISLWVEDFSQVKRLFNDLHRIGITDFRTFTDVHPEFVERCMQEIRVIDVNLQTLSMFCAPDKATLLSRLSDVFRDDMRQHFNEQLIELWNGNLLHQREVVNYALNGETLHVHLQFSVFPGHEEHWDLVLVALTDITARKKAEAYLEFLGKHDELTKLHNRAYMVDELNRLERKGPFPVSVIVADLNGLKQVNDELGHAAGDALLRRVGEVLDKAVERPCSVARTGGDEFAILLPATDERGCVLLMEQVQKLLEVNNQYYSGVPLSLSMGAATALPGERLEQVVQRADSLMYEAKRQYYATSPTLERRHLPD</sequence>